<evidence type="ECO:0000259" key="4">
    <source>
        <dbReference type="Pfam" id="PF01471"/>
    </source>
</evidence>
<dbReference type="CDD" id="cd06524">
    <property type="entry name" value="GH25_YegX-like"/>
    <property type="match status" value="1"/>
</dbReference>
<dbReference type="InterPro" id="IPR018077">
    <property type="entry name" value="Glyco_hydro_fam25_subgr"/>
</dbReference>
<dbReference type="PANTHER" id="PTHR34135:SF2">
    <property type="entry name" value="LYSOZYME"/>
    <property type="match status" value="1"/>
</dbReference>
<organism evidence="5 6">
    <name type="scientific">Phormidesmis priestleyi ULC007</name>
    <dbReference type="NCBI Taxonomy" id="1920490"/>
    <lineage>
        <taxon>Bacteria</taxon>
        <taxon>Bacillati</taxon>
        <taxon>Cyanobacteriota</taxon>
        <taxon>Cyanophyceae</taxon>
        <taxon>Leptolyngbyales</taxon>
        <taxon>Leptolyngbyaceae</taxon>
        <taxon>Phormidesmis</taxon>
    </lineage>
</organism>
<dbReference type="Pfam" id="PF01471">
    <property type="entry name" value="PG_binding_1"/>
    <property type="match status" value="1"/>
</dbReference>
<dbReference type="Gene3D" id="1.10.101.10">
    <property type="entry name" value="PGBD-like superfamily/PGBD"/>
    <property type="match status" value="1"/>
</dbReference>
<dbReference type="PROSITE" id="PS51904">
    <property type="entry name" value="GLYCOSYL_HYDROL_F25_2"/>
    <property type="match status" value="1"/>
</dbReference>
<dbReference type="GO" id="GO:0003796">
    <property type="term" value="F:lysozyme activity"/>
    <property type="evidence" value="ECO:0007669"/>
    <property type="project" value="InterPro"/>
</dbReference>
<evidence type="ECO:0000256" key="1">
    <source>
        <dbReference type="ARBA" id="ARBA00010646"/>
    </source>
</evidence>
<sequence length="267" mass="29081">MLLGIDVSDFQGQIDWRTVAKSGVSFGFAKATEGVTLVSSTFAANWSGMKAAGVMRGAYHFFRPARDPIAQANSFLRTAKISIGDLPPVLDVEVNDGLSPSELNRRVSQWLNVVEPATKRQAIIYTSLNFWRESLNNSDAFRGHPLWIAQYGVDRPELPGNWSQWLFWQFSDSGRIAGVAGDVDLNRFNGNLAALHDLAQGYVWLMQGNRGPAVVALQQKLRQKGFNPGAVDGVFGAATRAAVIAFQRSRKLSLTGVADAATQKALA</sequence>
<dbReference type="InterPro" id="IPR002053">
    <property type="entry name" value="Glyco_hydro_25"/>
</dbReference>
<comment type="similarity">
    <text evidence="1">Belongs to the glycosyl hydrolase 25 family.</text>
</comment>
<dbReference type="GO" id="GO:0016998">
    <property type="term" value="P:cell wall macromolecule catabolic process"/>
    <property type="evidence" value="ECO:0007669"/>
    <property type="project" value="InterPro"/>
</dbReference>
<keyword evidence="3" id="KW-0326">Glycosidase</keyword>
<reference evidence="5 6" key="2">
    <citation type="submission" date="2018-03" db="EMBL/GenBank/DDBJ databases">
        <title>The ancient ancestry and fast evolution of plastids.</title>
        <authorList>
            <person name="Moore K.R."/>
            <person name="Magnabosco C."/>
            <person name="Momper L."/>
            <person name="Gold D.A."/>
            <person name="Bosak T."/>
            <person name="Fournier G.P."/>
        </authorList>
    </citation>
    <scope>NUCLEOTIDE SEQUENCE [LARGE SCALE GENOMIC DNA]</scope>
    <source>
        <strain evidence="5 6">ULC007</strain>
    </source>
</reference>
<evidence type="ECO:0000256" key="2">
    <source>
        <dbReference type="ARBA" id="ARBA00022801"/>
    </source>
</evidence>
<evidence type="ECO:0000313" key="5">
    <source>
        <dbReference type="EMBL" id="PSB17347.1"/>
    </source>
</evidence>
<dbReference type="GO" id="GO:0009253">
    <property type="term" value="P:peptidoglycan catabolic process"/>
    <property type="evidence" value="ECO:0007669"/>
    <property type="project" value="InterPro"/>
</dbReference>
<protein>
    <submittedName>
        <fullName evidence="5">Glycoside hydrolase</fullName>
    </submittedName>
</protein>
<dbReference type="SMART" id="SM00641">
    <property type="entry name" value="Glyco_25"/>
    <property type="match status" value="1"/>
</dbReference>
<keyword evidence="6" id="KW-1185">Reference proteome</keyword>
<dbReference type="SUPFAM" id="SSF51445">
    <property type="entry name" value="(Trans)glycosidases"/>
    <property type="match status" value="1"/>
</dbReference>
<dbReference type="Pfam" id="PF01183">
    <property type="entry name" value="Glyco_hydro_25"/>
    <property type="match status" value="1"/>
</dbReference>
<comment type="caution">
    <text evidence="5">The sequence shown here is derived from an EMBL/GenBank/DDBJ whole genome shotgun (WGS) entry which is preliminary data.</text>
</comment>
<feature type="domain" description="Peptidoglycan binding-like" evidence="4">
    <location>
        <begin position="210"/>
        <end position="266"/>
    </location>
</feature>
<dbReference type="Proteomes" id="UP000238634">
    <property type="component" value="Unassembled WGS sequence"/>
</dbReference>
<dbReference type="InterPro" id="IPR002477">
    <property type="entry name" value="Peptidoglycan-bd-like"/>
</dbReference>
<dbReference type="InterPro" id="IPR017853">
    <property type="entry name" value="GH"/>
</dbReference>
<accession>A0A2T1DA52</accession>
<name>A0A2T1DA52_9CYAN</name>
<dbReference type="RefSeq" id="WP_083583115.1">
    <property type="nucleotide sequence ID" value="NZ_MPPI01000033.1"/>
</dbReference>
<keyword evidence="2 5" id="KW-0378">Hydrolase</keyword>
<gene>
    <name evidence="5" type="ORF">C7B65_18905</name>
</gene>
<proteinExistence type="inferred from homology"/>
<dbReference type="SUPFAM" id="SSF47090">
    <property type="entry name" value="PGBD-like"/>
    <property type="match status" value="1"/>
</dbReference>
<evidence type="ECO:0000313" key="6">
    <source>
        <dbReference type="Proteomes" id="UP000238634"/>
    </source>
</evidence>
<dbReference type="STRING" id="1920490.GCA_001895925_01857"/>
<dbReference type="InterPro" id="IPR036366">
    <property type="entry name" value="PGBDSf"/>
</dbReference>
<evidence type="ECO:0000256" key="3">
    <source>
        <dbReference type="ARBA" id="ARBA00023295"/>
    </source>
</evidence>
<dbReference type="PANTHER" id="PTHR34135">
    <property type="entry name" value="LYSOZYME"/>
    <property type="match status" value="1"/>
</dbReference>
<dbReference type="GO" id="GO:0016052">
    <property type="term" value="P:carbohydrate catabolic process"/>
    <property type="evidence" value="ECO:0007669"/>
    <property type="project" value="TreeGrafter"/>
</dbReference>
<dbReference type="OrthoDB" id="9802228at2"/>
<dbReference type="Gene3D" id="3.20.20.80">
    <property type="entry name" value="Glycosidases"/>
    <property type="match status" value="1"/>
</dbReference>
<dbReference type="InterPro" id="IPR036365">
    <property type="entry name" value="PGBD-like_sf"/>
</dbReference>
<reference evidence="5 6" key="1">
    <citation type="submission" date="2018-02" db="EMBL/GenBank/DDBJ databases">
        <authorList>
            <person name="Cohen D.B."/>
            <person name="Kent A.D."/>
        </authorList>
    </citation>
    <scope>NUCLEOTIDE SEQUENCE [LARGE SCALE GENOMIC DNA]</scope>
    <source>
        <strain evidence="5 6">ULC007</strain>
    </source>
</reference>
<dbReference type="EMBL" id="PVWG01000029">
    <property type="protein sequence ID" value="PSB17347.1"/>
    <property type="molecule type" value="Genomic_DNA"/>
</dbReference>
<dbReference type="AlphaFoldDB" id="A0A2T1DA52"/>